<dbReference type="Pfam" id="PF22528">
    <property type="entry name" value="PRMT_C"/>
    <property type="match status" value="1"/>
</dbReference>
<evidence type="ECO:0000256" key="4">
    <source>
        <dbReference type="ARBA" id="ARBA00022679"/>
    </source>
</evidence>
<dbReference type="FunFam" id="2.70.160.11:FF:000007">
    <property type="entry name" value="Protein arginine N-methyltransferase 2"/>
    <property type="match status" value="1"/>
</dbReference>
<protein>
    <recommendedName>
        <fullName evidence="2">type I protein arginine methyltransferase</fullName>
        <ecNumber evidence="2">2.1.1.319</ecNumber>
    </recommendedName>
</protein>
<evidence type="ECO:0000256" key="6">
    <source>
        <dbReference type="ARBA" id="ARBA00023242"/>
    </source>
</evidence>
<dbReference type="FunFam" id="3.40.50.150:FF:000003">
    <property type="entry name" value="Blast:Protein arginine N-methyltransferase 1"/>
    <property type="match status" value="1"/>
</dbReference>
<sequence>MDCKESILVKKTSTKNPTPSQELQNNSPAKNQSLDDAANMNQSLPEDAKEKSITESQSNYFDSYMNVSVHELMIKDRPRTLAYKQFIENNRHLFQEKIVLDVGAGTGILSCFAAQAGAKKVYAVEASDIAEICEDIVYQNHFENQITVIHKPIEEAELDCSCVDVILSEWMGFYLLHESMLDSVLYARDKWLSPNGILLPSRASLHLSPVSMKEYHNEHFSFWKNVYGLDFSPMIPLSLKKYFSDPVIEVLKPDQLMSPALPVFDIDLKTVTLTEIQSISKTFTFSLQKTGSVHGFACWFDVIFEDKINKEFSKNLTLSTSPFAEATHWKQTVFFLPTPLLVDCDDEIPCTLTLSQDSGNKRHYNICIEVPDDAIENEAATDDSINVTGDDIDTPEQHSIPCNCSAPRCQLIKTIVEKYDDEQTELQNDNVITVTSEEMDDESEQDISDSTS</sequence>
<evidence type="ECO:0000259" key="10">
    <source>
        <dbReference type="Pfam" id="PF22528"/>
    </source>
</evidence>
<accession>A0A0L8IBW1</accession>
<dbReference type="AlphaFoldDB" id="A0A0L8IBW1"/>
<dbReference type="InterPro" id="IPR029063">
    <property type="entry name" value="SAM-dependent_MTases_sf"/>
</dbReference>
<comment type="subcellular location">
    <subcellularLocation>
        <location evidence="1">Nucleus</location>
    </subcellularLocation>
</comment>
<dbReference type="PROSITE" id="PS51678">
    <property type="entry name" value="SAM_MT_PRMT"/>
    <property type="match status" value="1"/>
</dbReference>
<dbReference type="EC" id="2.1.1.319" evidence="2"/>
<gene>
    <name evidence="11" type="ORF">OCBIM_22025044mg</name>
</gene>
<dbReference type="GO" id="GO:0032259">
    <property type="term" value="P:methylation"/>
    <property type="evidence" value="ECO:0007669"/>
    <property type="project" value="UniProtKB-KW"/>
</dbReference>
<dbReference type="CDD" id="cd02440">
    <property type="entry name" value="AdoMet_MTases"/>
    <property type="match status" value="1"/>
</dbReference>
<dbReference type="PANTHER" id="PTHR11006">
    <property type="entry name" value="PROTEIN ARGININE N-METHYLTRANSFERASE"/>
    <property type="match status" value="1"/>
</dbReference>
<evidence type="ECO:0000256" key="7">
    <source>
        <dbReference type="ARBA" id="ARBA00049303"/>
    </source>
</evidence>
<keyword evidence="5 8" id="KW-0949">S-adenosyl-L-methionine</keyword>
<evidence type="ECO:0000256" key="1">
    <source>
        <dbReference type="ARBA" id="ARBA00004123"/>
    </source>
</evidence>
<evidence type="ECO:0000256" key="8">
    <source>
        <dbReference type="PROSITE-ProRule" id="PRU01015"/>
    </source>
</evidence>
<dbReference type="STRING" id="37653.A0A0L8IBW1"/>
<evidence type="ECO:0000256" key="9">
    <source>
        <dbReference type="SAM" id="MobiDB-lite"/>
    </source>
</evidence>
<feature type="compositionally biased region" description="Polar residues" evidence="9">
    <location>
        <begin position="14"/>
        <end position="40"/>
    </location>
</feature>
<dbReference type="PANTHER" id="PTHR11006:SF102">
    <property type="entry name" value="PROTEIN ARGININE N-METHYLTRANSFERASE 1"/>
    <property type="match status" value="1"/>
</dbReference>
<dbReference type="GO" id="GO:0042054">
    <property type="term" value="F:histone methyltransferase activity"/>
    <property type="evidence" value="ECO:0007669"/>
    <property type="project" value="TreeGrafter"/>
</dbReference>
<feature type="domain" description="Protein arginine N-methyltransferase" evidence="10">
    <location>
        <begin position="202"/>
        <end position="369"/>
    </location>
</feature>
<proteinExistence type="predicted"/>
<feature type="region of interest" description="Disordered" evidence="9">
    <location>
        <begin position="1"/>
        <end position="40"/>
    </location>
</feature>
<dbReference type="InterPro" id="IPR025799">
    <property type="entry name" value="Arg_MeTrfase"/>
</dbReference>
<evidence type="ECO:0000256" key="5">
    <source>
        <dbReference type="ARBA" id="ARBA00022691"/>
    </source>
</evidence>
<comment type="catalytic activity">
    <reaction evidence="7">
        <text>L-arginyl-[protein] + S-adenosyl-L-methionine = N(omega)-methyl-L-arginyl-[protein] + S-adenosyl-L-homocysteine + H(+)</text>
        <dbReference type="Rhea" id="RHEA:48100"/>
        <dbReference type="Rhea" id="RHEA-COMP:10532"/>
        <dbReference type="Rhea" id="RHEA-COMP:11990"/>
        <dbReference type="ChEBI" id="CHEBI:15378"/>
        <dbReference type="ChEBI" id="CHEBI:29965"/>
        <dbReference type="ChEBI" id="CHEBI:57856"/>
        <dbReference type="ChEBI" id="CHEBI:59789"/>
        <dbReference type="ChEBI" id="CHEBI:65280"/>
    </reaction>
    <physiologicalReaction direction="left-to-right" evidence="7">
        <dbReference type="Rhea" id="RHEA:48101"/>
    </physiologicalReaction>
</comment>
<dbReference type="Gene3D" id="3.40.50.150">
    <property type="entry name" value="Vaccinia Virus protein VP39"/>
    <property type="match status" value="1"/>
</dbReference>
<evidence type="ECO:0000313" key="11">
    <source>
        <dbReference type="EMBL" id="KOF98510.1"/>
    </source>
</evidence>
<evidence type="ECO:0000256" key="2">
    <source>
        <dbReference type="ARBA" id="ARBA00011925"/>
    </source>
</evidence>
<keyword evidence="4 8" id="KW-0808">Transferase</keyword>
<dbReference type="OrthoDB" id="7848332at2759"/>
<dbReference type="SUPFAM" id="SSF53335">
    <property type="entry name" value="S-adenosyl-L-methionine-dependent methyltransferases"/>
    <property type="match status" value="1"/>
</dbReference>
<keyword evidence="3 8" id="KW-0489">Methyltransferase</keyword>
<dbReference type="EMBL" id="KQ416136">
    <property type="protein sequence ID" value="KOF98510.1"/>
    <property type="molecule type" value="Genomic_DNA"/>
</dbReference>
<dbReference type="InterPro" id="IPR055135">
    <property type="entry name" value="PRMT_dom"/>
</dbReference>
<name>A0A0L8IBW1_OCTBM</name>
<keyword evidence="6" id="KW-0539">Nucleus</keyword>
<evidence type="ECO:0000256" key="3">
    <source>
        <dbReference type="ARBA" id="ARBA00022603"/>
    </source>
</evidence>
<dbReference type="GO" id="GO:0005634">
    <property type="term" value="C:nucleus"/>
    <property type="evidence" value="ECO:0007669"/>
    <property type="project" value="UniProtKB-SubCell"/>
</dbReference>
<organism evidence="11">
    <name type="scientific">Octopus bimaculoides</name>
    <name type="common">California two-spotted octopus</name>
    <dbReference type="NCBI Taxonomy" id="37653"/>
    <lineage>
        <taxon>Eukaryota</taxon>
        <taxon>Metazoa</taxon>
        <taxon>Spiralia</taxon>
        <taxon>Lophotrochozoa</taxon>
        <taxon>Mollusca</taxon>
        <taxon>Cephalopoda</taxon>
        <taxon>Coleoidea</taxon>
        <taxon>Octopodiformes</taxon>
        <taxon>Octopoda</taxon>
        <taxon>Incirrata</taxon>
        <taxon>Octopodidae</taxon>
        <taxon>Octopus</taxon>
    </lineage>
</organism>
<reference evidence="11" key="1">
    <citation type="submission" date="2015-07" db="EMBL/GenBank/DDBJ databases">
        <title>MeaNS - Measles Nucleotide Surveillance Program.</title>
        <authorList>
            <person name="Tran T."/>
            <person name="Druce J."/>
        </authorList>
    </citation>
    <scope>NUCLEOTIDE SEQUENCE</scope>
    <source>
        <strain evidence="11">UCB-OBI-ISO-001</strain>
        <tissue evidence="11">Gonad</tissue>
    </source>
</reference>
<dbReference type="Pfam" id="PF06325">
    <property type="entry name" value="PrmA"/>
    <property type="match status" value="1"/>
</dbReference>
<dbReference type="GO" id="GO:0035242">
    <property type="term" value="F:protein-arginine omega-N asymmetric methyltransferase activity"/>
    <property type="evidence" value="ECO:0007669"/>
    <property type="project" value="UniProtKB-EC"/>
</dbReference>
<dbReference type="Gene3D" id="2.70.160.11">
    <property type="entry name" value="Hnrnp arginine n-methyltransferase1"/>
    <property type="match status" value="1"/>
</dbReference>